<name>A0A7C5P5M1_THELI</name>
<protein>
    <recommendedName>
        <fullName evidence="3">Taxis protein</fullName>
    </recommendedName>
</protein>
<accession>A0A7C5P5M1</accession>
<dbReference type="Proteomes" id="UP000886217">
    <property type="component" value="Unassembled WGS sequence"/>
</dbReference>
<dbReference type="AlphaFoldDB" id="A0A7C5P5M1"/>
<organism evidence="2">
    <name type="scientific">Thermococcus litoralis</name>
    <dbReference type="NCBI Taxonomy" id="2265"/>
    <lineage>
        <taxon>Archaea</taxon>
        <taxon>Methanobacteriati</taxon>
        <taxon>Methanobacteriota</taxon>
        <taxon>Thermococci</taxon>
        <taxon>Thermococcales</taxon>
        <taxon>Thermococcaceae</taxon>
        <taxon>Thermococcus</taxon>
    </lineage>
</organism>
<reference evidence="2" key="1">
    <citation type="journal article" date="2020" name="mSystems">
        <title>Genome- and Community-Level Interaction Insights into Carbon Utilization and Element Cycling Functions of Hydrothermarchaeota in Hydrothermal Sediment.</title>
        <authorList>
            <person name="Zhou Z."/>
            <person name="Liu Y."/>
            <person name="Xu W."/>
            <person name="Pan J."/>
            <person name="Luo Z.H."/>
            <person name="Li M."/>
        </authorList>
    </citation>
    <scope>NUCLEOTIDE SEQUENCE [LARGE SCALE GENOMIC DNA]</scope>
    <source>
        <strain evidence="2">HyVt-93</strain>
    </source>
</reference>
<evidence type="ECO:0000256" key="1">
    <source>
        <dbReference type="SAM" id="Coils"/>
    </source>
</evidence>
<dbReference type="Pfam" id="PF04283">
    <property type="entry name" value="CheF-arch"/>
    <property type="match status" value="1"/>
</dbReference>
<keyword evidence="1" id="KW-0175">Coiled coil</keyword>
<dbReference type="EMBL" id="DRTU01000022">
    <property type="protein sequence ID" value="HHH99950.1"/>
    <property type="molecule type" value="Genomic_DNA"/>
</dbReference>
<sequence>MPIGTTRVKVAIQSSWKGKSGVNWRDAIAVIEHDKLVIRYVKMGEVVGEDTFSFSTLTDIGVRIPDGIKLDPEQEHFGLKFYLETRGEVTVILTIGKNLLIYDEKKFKDFIHKFFEVLINGSPVKIELARIRGGALNMEAKWIDGTLKILSYKSPKTGKREINIVITTQETPPIPIFSDMEDLEIENVDIDGKTVSAWKIKHFYEGESVVSYLYIPEKKTKLYILRYLLRYGGGNILELLLKAAEEFPGIKMEFQEELERELKELEELDEMEKQLLMALYSGVNPLEAHEFLGIDERELEEIYDRLIDKGILKIVRIRKVVDLTKNGKKIVNKLVKYGMGML</sequence>
<comment type="caution">
    <text evidence="2">The sequence shown here is derived from an EMBL/GenBank/DDBJ whole genome shotgun (WGS) entry which is preliminary data.</text>
</comment>
<evidence type="ECO:0000313" key="2">
    <source>
        <dbReference type="EMBL" id="HHH99950.1"/>
    </source>
</evidence>
<dbReference type="GO" id="GO:0006935">
    <property type="term" value="P:chemotaxis"/>
    <property type="evidence" value="ECO:0007669"/>
    <property type="project" value="InterPro"/>
</dbReference>
<proteinExistence type="predicted"/>
<dbReference type="PANTHER" id="PTHR42201">
    <property type="entry name" value="TAXIS PROTEIN"/>
    <property type="match status" value="1"/>
</dbReference>
<gene>
    <name evidence="2" type="ORF">ENL40_00465</name>
</gene>
<dbReference type="InterPro" id="IPR007381">
    <property type="entry name" value="CheF1/F2"/>
</dbReference>
<feature type="coiled-coil region" evidence="1">
    <location>
        <begin position="251"/>
        <end position="278"/>
    </location>
</feature>
<evidence type="ECO:0008006" key="3">
    <source>
        <dbReference type="Google" id="ProtNLM"/>
    </source>
</evidence>
<dbReference type="PANTHER" id="PTHR42201:SF1">
    <property type="entry name" value="TAXIS PROTEIN"/>
    <property type="match status" value="1"/>
</dbReference>